<reference evidence="1" key="1">
    <citation type="submission" date="2022-04" db="EMBL/GenBank/DDBJ databases">
        <title>Jade perch genome.</title>
        <authorList>
            <person name="Chao B."/>
        </authorList>
    </citation>
    <scope>NUCLEOTIDE SEQUENCE</scope>
    <source>
        <strain evidence="1">CB-2022</strain>
    </source>
</reference>
<comment type="caution">
    <text evidence="1">The sequence shown here is derived from an EMBL/GenBank/DDBJ whole genome shotgun (WGS) entry which is preliminary data.</text>
</comment>
<dbReference type="EMBL" id="CM041554">
    <property type="protein sequence ID" value="KAI3351378.1"/>
    <property type="molecule type" value="Genomic_DNA"/>
</dbReference>
<dbReference type="Proteomes" id="UP000831701">
    <property type="component" value="Chromosome 24"/>
</dbReference>
<sequence>MKMDGWMFVWRVTMLSVVGLVRSSVLQLRLVQLPVRGICSAAFNRKSPSPGHTCSAPPPAGLSGVCHHTLPRKTLSAFKTLSGVGTLSGVRRFSGGGVDDGAGAAGWYSSLSDSAPVHLCEHFLVSVQQVSGLPWWLSIVMATMLVRTLITLPLAAYQMVIIAKVEALQVEISELAKRLRYEVSVRAKERGWMEKQSRQHDERRRDAALFYLLSFQFQKNLRRIISQLYVRDNCHPFKASLLVWVQLPLWVSLSLALRNLSLDQSALQSDLKTGGALWFPDLTLPDSTWILPICLGLTNLLIVEMFSLQRINPSRFQTFVTNFIRGFSVLMIPIAATVPSSMALYWFTSSLVGFSHNLLLRSPAIHKVLKLRTHRSDSPYRDLLSAFITKYCK</sequence>
<evidence type="ECO:0000313" key="2">
    <source>
        <dbReference type="Proteomes" id="UP000831701"/>
    </source>
</evidence>
<accession>A0ACB8V738</accession>
<keyword evidence="2" id="KW-1185">Reference proteome</keyword>
<proteinExistence type="predicted"/>
<name>A0ACB8V738_9TELE</name>
<protein>
    <submittedName>
        <fullName evidence="1">Uncharacterized protein</fullName>
    </submittedName>
</protein>
<evidence type="ECO:0000313" key="1">
    <source>
        <dbReference type="EMBL" id="KAI3351378.1"/>
    </source>
</evidence>
<organism evidence="1 2">
    <name type="scientific">Scortum barcoo</name>
    <name type="common">barcoo grunter</name>
    <dbReference type="NCBI Taxonomy" id="214431"/>
    <lineage>
        <taxon>Eukaryota</taxon>
        <taxon>Metazoa</taxon>
        <taxon>Chordata</taxon>
        <taxon>Craniata</taxon>
        <taxon>Vertebrata</taxon>
        <taxon>Euteleostomi</taxon>
        <taxon>Actinopterygii</taxon>
        <taxon>Neopterygii</taxon>
        <taxon>Teleostei</taxon>
        <taxon>Neoteleostei</taxon>
        <taxon>Acanthomorphata</taxon>
        <taxon>Eupercaria</taxon>
        <taxon>Centrarchiformes</taxon>
        <taxon>Terapontoidei</taxon>
        <taxon>Terapontidae</taxon>
        <taxon>Scortum</taxon>
    </lineage>
</organism>
<gene>
    <name evidence="1" type="ORF">L3Q82_020191</name>
</gene>